<dbReference type="AlphaFoldDB" id="A0A081FWR4"/>
<organism evidence="1 2">
    <name type="scientific">Marinobacterium lacunae</name>
    <dbReference type="NCBI Taxonomy" id="1232683"/>
    <lineage>
        <taxon>Bacteria</taxon>
        <taxon>Pseudomonadati</taxon>
        <taxon>Pseudomonadota</taxon>
        <taxon>Gammaproteobacteria</taxon>
        <taxon>Oceanospirillales</taxon>
        <taxon>Oceanospirillaceae</taxon>
        <taxon>Marinobacterium</taxon>
    </lineage>
</organism>
<dbReference type="EMBL" id="JMQN01000043">
    <property type="protein sequence ID" value="KEA62969.1"/>
    <property type="molecule type" value="Genomic_DNA"/>
</dbReference>
<dbReference type="OrthoDB" id="9785445at2"/>
<evidence type="ECO:0000313" key="2">
    <source>
        <dbReference type="Proteomes" id="UP000028252"/>
    </source>
</evidence>
<evidence type="ECO:0000313" key="1">
    <source>
        <dbReference type="EMBL" id="KEA62969.1"/>
    </source>
</evidence>
<name>A0A081FWR4_9GAMM</name>
<dbReference type="SUPFAM" id="SSF52833">
    <property type="entry name" value="Thioredoxin-like"/>
    <property type="match status" value="1"/>
</dbReference>
<gene>
    <name evidence="1" type="ORF">ADIMK_2939</name>
</gene>
<comment type="caution">
    <text evidence="1">The sequence shown here is derived from an EMBL/GenBank/DDBJ whole genome shotgun (WGS) entry which is preliminary data.</text>
</comment>
<accession>A0A081FWR4</accession>
<reference evidence="1 2" key="1">
    <citation type="submission" date="2014-04" db="EMBL/GenBank/DDBJ databases">
        <title>Marinobacterium kochiensis sp. nov., isolated from sediment sample collected from Kochi backwaters in Kerala, India.</title>
        <authorList>
            <person name="Singh A."/>
            <person name="Pinnaka A.K."/>
        </authorList>
    </citation>
    <scope>NUCLEOTIDE SEQUENCE [LARGE SCALE GENOMIC DNA]</scope>
    <source>
        <strain evidence="1 2">AK27</strain>
    </source>
</reference>
<dbReference type="RefSeq" id="WP_051692987.1">
    <property type="nucleotide sequence ID" value="NZ_JMQN01000043.1"/>
</dbReference>
<proteinExistence type="predicted"/>
<dbReference type="eggNOG" id="COG1999">
    <property type="taxonomic scope" value="Bacteria"/>
</dbReference>
<dbReference type="InterPro" id="IPR036249">
    <property type="entry name" value="Thioredoxin-like_sf"/>
</dbReference>
<dbReference type="STRING" id="1232683.ADIMK_2939"/>
<dbReference type="PATRIC" id="fig|1232683.4.peg.2890"/>
<evidence type="ECO:0008006" key="3">
    <source>
        <dbReference type="Google" id="ProtNLM"/>
    </source>
</evidence>
<keyword evidence="2" id="KW-1185">Reference proteome</keyword>
<sequence length="155" mass="17046">MEKSHTTTGNKLTLGAIWLMALVPMAAAGLAYRYQLPVADGQVNRGELLNPVLPIEQWGGEAGLFTGHWTLLMKNEGHCDPQCEQHLAKLRSVHDALGRESDRVRVKFASPSLAIEAGIWVIDPQGNLVLRYSEAQLGEPLLQDLKRLLKVSKIG</sequence>
<dbReference type="Proteomes" id="UP000028252">
    <property type="component" value="Unassembled WGS sequence"/>
</dbReference>
<protein>
    <recommendedName>
        <fullName evidence="3">Transmembrane protein</fullName>
    </recommendedName>
</protein>